<evidence type="ECO:0000259" key="2">
    <source>
        <dbReference type="Pfam" id="PF07859"/>
    </source>
</evidence>
<dbReference type="Pfam" id="PF07859">
    <property type="entry name" value="Abhydrolase_3"/>
    <property type="match status" value="1"/>
</dbReference>
<evidence type="ECO:0000313" key="3">
    <source>
        <dbReference type="EMBL" id="SDF92378.1"/>
    </source>
</evidence>
<proteinExistence type="predicted"/>
<keyword evidence="1" id="KW-0378">Hydrolase</keyword>
<dbReference type="PANTHER" id="PTHR48081:SF8">
    <property type="entry name" value="ALPHA_BETA HYDROLASE FOLD-3 DOMAIN-CONTAINING PROTEIN-RELATED"/>
    <property type="match status" value="1"/>
</dbReference>
<dbReference type="InterPro" id="IPR050300">
    <property type="entry name" value="GDXG_lipolytic_enzyme"/>
</dbReference>
<dbReference type="EMBL" id="FNBG01000020">
    <property type="protein sequence ID" value="SDF92378.1"/>
    <property type="molecule type" value="Genomic_DNA"/>
</dbReference>
<gene>
    <name evidence="3" type="ORF">SAMN04488542_12086</name>
</gene>
<dbReference type="GO" id="GO:0016787">
    <property type="term" value="F:hydrolase activity"/>
    <property type="evidence" value="ECO:0007669"/>
    <property type="project" value="UniProtKB-KW"/>
</dbReference>
<protein>
    <submittedName>
        <fullName evidence="3">Acetyl esterase/lipase</fullName>
    </submittedName>
</protein>
<dbReference type="RefSeq" id="WP_175471445.1">
    <property type="nucleotide sequence ID" value="NZ_FNBG01000020.1"/>
</dbReference>
<evidence type="ECO:0000256" key="1">
    <source>
        <dbReference type="ARBA" id="ARBA00022801"/>
    </source>
</evidence>
<dbReference type="PANTHER" id="PTHR48081">
    <property type="entry name" value="AB HYDROLASE SUPERFAMILY PROTEIN C4A8.06C"/>
    <property type="match status" value="1"/>
</dbReference>
<dbReference type="Gene3D" id="3.40.50.1820">
    <property type="entry name" value="alpha/beta hydrolase"/>
    <property type="match status" value="1"/>
</dbReference>
<feature type="domain" description="Alpha/beta hydrolase fold-3" evidence="2">
    <location>
        <begin position="76"/>
        <end position="280"/>
    </location>
</feature>
<dbReference type="Proteomes" id="UP000198972">
    <property type="component" value="Unassembled WGS sequence"/>
</dbReference>
<evidence type="ECO:0000313" key="4">
    <source>
        <dbReference type="Proteomes" id="UP000198972"/>
    </source>
</evidence>
<name>A0A1G7Q1P2_9BACL</name>
<dbReference type="SUPFAM" id="SSF53474">
    <property type="entry name" value="alpha/beta-Hydrolases"/>
    <property type="match status" value="1"/>
</dbReference>
<dbReference type="AlphaFoldDB" id="A0A1G7Q1P2"/>
<sequence>MDKTSIEQLEAIKNHLRQTSTNENKSIEQIRQEMSVNAALFPKHSDVHIQQATIEHLRAEWITSVNLDPDHDNKLILYFHGGGFIAGTSEFYRDLCTRIAKTSGVKVLIVEYRLAPEHPYPAANDDCLTSYRWLLKNGYSAHDIVLGGDSVGASLVLMTLISLRDHAEELPAGAFLLSPHTDLVHLDGESYFSRAGLDPTGSLEGNKKILEAYLGDNNKTSGIMILSPLRRNLDGLPPLLIQVGDHEVLLSDSLRFTEKAKSAGVDITLEVWDNMWSVFQMLAYMLPEANHAIANIGQFVRTKLN</sequence>
<dbReference type="InterPro" id="IPR029058">
    <property type="entry name" value="AB_hydrolase_fold"/>
</dbReference>
<reference evidence="3 4" key="1">
    <citation type="submission" date="2016-10" db="EMBL/GenBank/DDBJ databases">
        <authorList>
            <person name="de Groot N.N."/>
        </authorList>
    </citation>
    <scope>NUCLEOTIDE SEQUENCE [LARGE SCALE GENOMIC DNA]</scope>
    <source>
        <strain evidence="3 4">DSM 28129</strain>
    </source>
</reference>
<organism evidence="3 4">
    <name type="scientific">Fontibacillus panacisegetis</name>
    <dbReference type="NCBI Taxonomy" id="670482"/>
    <lineage>
        <taxon>Bacteria</taxon>
        <taxon>Bacillati</taxon>
        <taxon>Bacillota</taxon>
        <taxon>Bacilli</taxon>
        <taxon>Bacillales</taxon>
        <taxon>Paenibacillaceae</taxon>
        <taxon>Fontibacillus</taxon>
    </lineage>
</organism>
<accession>A0A1G7Q1P2</accession>
<keyword evidence="4" id="KW-1185">Reference proteome</keyword>
<dbReference type="STRING" id="670482.SAMN04488542_12086"/>
<dbReference type="InterPro" id="IPR013094">
    <property type="entry name" value="AB_hydrolase_3"/>
</dbReference>